<dbReference type="PRINTS" id="PR00133">
    <property type="entry name" value="GLHYDRLASE3"/>
</dbReference>
<dbReference type="InterPro" id="IPR050288">
    <property type="entry name" value="Cellulose_deg_GH3"/>
</dbReference>
<dbReference type="InterPro" id="IPR002772">
    <property type="entry name" value="Glyco_hydro_3_C"/>
</dbReference>
<organism evidence="4 5">
    <name type="scientific">Candidatus Scybalocola faecigallinarum</name>
    <dbReference type="NCBI Taxonomy" id="2840941"/>
    <lineage>
        <taxon>Bacteria</taxon>
        <taxon>Bacillati</taxon>
        <taxon>Bacillota</taxon>
        <taxon>Clostridia</taxon>
        <taxon>Lachnospirales</taxon>
        <taxon>Lachnospiraceae</taxon>
        <taxon>Lachnospiraceae incertae sedis</taxon>
        <taxon>Candidatus Scybalocola (ex Gilroy et al. 2021)</taxon>
    </lineage>
</organism>
<protein>
    <submittedName>
        <fullName evidence="4">Glycoside hydrolase family 3 C-terminal domain-containing protein</fullName>
    </submittedName>
</protein>
<dbReference type="Gene3D" id="2.60.40.10">
    <property type="entry name" value="Immunoglobulins"/>
    <property type="match status" value="1"/>
</dbReference>
<dbReference type="SMART" id="SM01217">
    <property type="entry name" value="Fn3_like"/>
    <property type="match status" value="1"/>
</dbReference>
<dbReference type="EMBL" id="DVIT01000003">
    <property type="protein sequence ID" value="HIS46073.1"/>
    <property type="molecule type" value="Genomic_DNA"/>
</dbReference>
<dbReference type="PANTHER" id="PTHR42715:SF10">
    <property type="entry name" value="BETA-GLUCOSIDASE"/>
    <property type="match status" value="1"/>
</dbReference>
<evidence type="ECO:0000313" key="4">
    <source>
        <dbReference type="EMBL" id="HIS46073.1"/>
    </source>
</evidence>
<dbReference type="AlphaFoldDB" id="A0A9D1F1T8"/>
<dbReference type="Pfam" id="PF14310">
    <property type="entry name" value="Fn3-like"/>
    <property type="match status" value="1"/>
</dbReference>
<dbReference type="SUPFAM" id="SSF51445">
    <property type="entry name" value="(Trans)glycosidases"/>
    <property type="match status" value="1"/>
</dbReference>
<dbReference type="PANTHER" id="PTHR42715">
    <property type="entry name" value="BETA-GLUCOSIDASE"/>
    <property type="match status" value="1"/>
</dbReference>
<sequence length="879" mass="95566">MTKYYAPTSSAVSPSEKAHMEAVRKFAPECIVLLENDGVLPLKEAGNIALYGAGVRRTVKGGTGSGDVNSRTVVNIEQGFEDAGFTVTTKAWLDAYDAYEAQAQKDYFDNLKKRSREEGLSDFALMLSFPYVQPSGAPITASEIANSHTDTAVYVIARNSGEGADRMMGRGDYMLTQDELNHIRTLAGAYEKFIVLLNVGGVIDTTELKAIEGVNAIMLVSQLGNIGGYAVADALCGKTMPSGKLTATWAADYKDYPSSEEFSHNNGDTEEGWYTEGIYVGYRYFDTFNVTPNYCFGFGRSYTEFSIETLGVRADEEKISVKVNVTNTGADYAGKEVVQIYVSAPAGKLEKPYQELAAFGKTDLLAPGESQIMDISFKTASMASYCEECASWVLEAGKYYIRVGNSSRNTHIAAAVEIKNTQTTEVLKNLFKDSEPLRQLSAAGHAPFTYEGETAEKENAPVISIEEDKISVKKAVYQEERQALAPVQTDQKLTMDDVLAGRASLDDLVSQLTAEEMTQLCIGTARSGGNQSIIGAASANVPGAAGDTTPLMLNDRNIRSLILADGPAGLRLTPEFVTTADGTMLNTGMVFGNMKTEGTDAIPQDAVHYYQYCTAIPIGTALAQSWNMDLIQTAGSIVGEEMEQFNVHLWLAPAMNIQRNPLCGRNFEYYSEDPLVAGMCAAADTLGVQSHKGVGTTIKHFAANSQEDDRYFTNAHISERAIREIYLKGFEIAVKTSQPMSIMSSYNLLNGVHTANSYELLTAVARDEWGFDGLVMTDWFTTQDVVYYLSPRSDYKYKPSSPALCIKAGNDLIMPGGESDVNGILAAVDAAEGDSISIADLQACAKNILRVLMRSSCYDGAKPYGEYFNLDWAVKAEKQ</sequence>
<proteinExistence type="inferred from homology"/>
<dbReference type="Proteomes" id="UP000823927">
    <property type="component" value="Unassembled WGS sequence"/>
</dbReference>
<dbReference type="Pfam" id="PF01915">
    <property type="entry name" value="Glyco_hydro_3_C"/>
    <property type="match status" value="1"/>
</dbReference>
<dbReference type="InterPro" id="IPR001764">
    <property type="entry name" value="Glyco_hydro_3_N"/>
</dbReference>
<reference evidence="4" key="2">
    <citation type="journal article" date="2021" name="PeerJ">
        <title>Extensive microbial diversity within the chicken gut microbiome revealed by metagenomics and culture.</title>
        <authorList>
            <person name="Gilroy R."/>
            <person name="Ravi A."/>
            <person name="Getino M."/>
            <person name="Pursley I."/>
            <person name="Horton D.L."/>
            <person name="Alikhan N.F."/>
            <person name="Baker D."/>
            <person name="Gharbi K."/>
            <person name="Hall N."/>
            <person name="Watson M."/>
            <person name="Adriaenssens E.M."/>
            <person name="Foster-Nyarko E."/>
            <person name="Jarju S."/>
            <person name="Secka A."/>
            <person name="Antonio M."/>
            <person name="Oren A."/>
            <person name="Chaudhuri R.R."/>
            <person name="La Ragione R."/>
            <person name="Hildebrand F."/>
            <person name="Pallen M.J."/>
        </authorList>
    </citation>
    <scope>NUCLEOTIDE SEQUENCE</scope>
    <source>
        <strain evidence="4">CHK178-757</strain>
    </source>
</reference>
<evidence type="ECO:0000256" key="2">
    <source>
        <dbReference type="ARBA" id="ARBA00022801"/>
    </source>
</evidence>
<dbReference type="Gene3D" id="3.40.50.1700">
    <property type="entry name" value="Glycoside hydrolase family 3 C-terminal domain"/>
    <property type="match status" value="1"/>
</dbReference>
<accession>A0A9D1F1T8</accession>
<dbReference type="GO" id="GO:0005975">
    <property type="term" value="P:carbohydrate metabolic process"/>
    <property type="evidence" value="ECO:0007669"/>
    <property type="project" value="InterPro"/>
</dbReference>
<evidence type="ECO:0000256" key="1">
    <source>
        <dbReference type="ARBA" id="ARBA00005336"/>
    </source>
</evidence>
<dbReference type="InterPro" id="IPR013783">
    <property type="entry name" value="Ig-like_fold"/>
</dbReference>
<reference evidence="4" key="1">
    <citation type="submission" date="2020-10" db="EMBL/GenBank/DDBJ databases">
        <authorList>
            <person name="Gilroy R."/>
        </authorList>
    </citation>
    <scope>NUCLEOTIDE SEQUENCE</scope>
    <source>
        <strain evidence="4">CHK178-757</strain>
    </source>
</reference>
<feature type="domain" description="Fibronectin type III-like" evidence="3">
    <location>
        <begin position="336"/>
        <end position="407"/>
    </location>
</feature>
<dbReference type="SUPFAM" id="SSF52279">
    <property type="entry name" value="Beta-D-glucan exohydrolase, C-terminal domain"/>
    <property type="match status" value="1"/>
</dbReference>
<dbReference type="Pfam" id="PF00933">
    <property type="entry name" value="Glyco_hydro_3"/>
    <property type="match status" value="1"/>
</dbReference>
<dbReference type="InterPro" id="IPR017853">
    <property type="entry name" value="GH"/>
</dbReference>
<comment type="similarity">
    <text evidence="1">Belongs to the glycosyl hydrolase 3 family.</text>
</comment>
<dbReference type="GO" id="GO:0004553">
    <property type="term" value="F:hydrolase activity, hydrolyzing O-glycosyl compounds"/>
    <property type="evidence" value="ECO:0007669"/>
    <property type="project" value="InterPro"/>
</dbReference>
<evidence type="ECO:0000313" key="5">
    <source>
        <dbReference type="Proteomes" id="UP000823927"/>
    </source>
</evidence>
<dbReference type="InterPro" id="IPR026891">
    <property type="entry name" value="Fn3-like"/>
</dbReference>
<dbReference type="InterPro" id="IPR036962">
    <property type="entry name" value="Glyco_hydro_3_N_sf"/>
</dbReference>
<dbReference type="InterPro" id="IPR036881">
    <property type="entry name" value="Glyco_hydro_3_C_sf"/>
</dbReference>
<keyword evidence="2 4" id="KW-0378">Hydrolase</keyword>
<comment type="caution">
    <text evidence="4">The sequence shown here is derived from an EMBL/GenBank/DDBJ whole genome shotgun (WGS) entry which is preliminary data.</text>
</comment>
<dbReference type="Gene3D" id="3.20.20.300">
    <property type="entry name" value="Glycoside hydrolase, family 3, N-terminal domain"/>
    <property type="match status" value="1"/>
</dbReference>
<gene>
    <name evidence="4" type="ORF">IAB46_00690</name>
</gene>
<name>A0A9D1F1T8_9FIRM</name>
<evidence type="ECO:0000259" key="3">
    <source>
        <dbReference type="SMART" id="SM01217"/>
    </source>
</evidence>